<keyword evidence="1" id="KW-0812">Transmembrane</keyword>
<dbReference type="Proteomes" id="UP000545490">
    <property type="component" value="Unassembled WGS sequence"/>
</dbReference>
<accession>A0A7W6B2V9</accession>
<sequence length="240" mass="26880">MQHDILDFVAKIAWPTVALIAIIFLGPLGVLRETIGELADKLFKMTQAVNDFKQTATEFNKTQELLRNSSGWVGEMQSQLASIADQLDKVRQTTQEIDLTIQETAIIEGSRSLGQPIEVAEDVQGASEAAPSLSADEMYYDIRDRWHAFSEKLKQRVGAENFDARMIGAIARSHVDRRRARPLTSTEADRIERLHSQMKRFNRLQSSREDWLSHEVYSAFVKSLDQAIASLQAAGSSAST</sequence>
<reference evidence="3 4" key="1">
    <citation type="submission" date="2018-11" db="EMBL/GenBank/DDBJ databases">
        <authorList>
            <person name="Huo Y."/>
        </authorList>
    </citation>
    <scope>NUCLEOTIDE SEQUENCE [LARGE SCALE GENOMIC DNA]</scope>
    <source>
        <strain evidence="3 4">CCBAU 33202</strain>
    </source>
</reference>
<evidence type="ECO:0000313" key="4">
    <source>
        <dbReference type="Proteomes" id="UP000272004"/>
    </source>
</evidence>
<evidence type="ECO:0000313" key="2">
    <source>
        <dbReference type="EMBL" id="MBB3914532.1"/>
    </source>
</evidence>
<dbReference type="Proteomes" id="UP000272004">
    <property type="component" value="Unassembled WGS sequence"/>
</dbReference>
<protein>
    <submittedName>
        <fullName evidence="2">Sec-independent protein translocase protein TatA</fullName>
    </submittedName>
</protein>
<evidence type="ECO:0000256" key="1">
    <source>
        <dbReference type="SAM" id="Phobius"/>
    </source>
</evidence>
<feature type="transmembrane region" description="Helical" evidence="1">
    <location>
        <begin position="12"/>
        <end position="31"/>
    </location>
</feature>
<organism evidence="2 5">
    <name type="scientific">Rhizobium fabae</name>
    <dbReference type="NCBI Taxonomy" id="573179"/>
    <lineage>
        <taxon>Bacteria</taxon>
        <taxon>Pseudomonadati</taxon>
        <taxon>Pseudomonadota</taxon>
        <taxon>Alphaproteobacteria</taxon>
        <taxon>Hyphomicrobiales</taxon>
        <taxon>Rhizobiaceae</taxon>
        <taxon>Rhizobium/Agrobacterium group</taxon>
        <taxon>Rhizobium</taxon>
    </lineage>
</organism>
<evidence type="ECO:0000313" key="5">
    <source>
        <dbReference type="Proteomes" id="UP000545490"/>
    </source>
</evidence>
<dbReference type="EMBL" id="JACIDG010000004">
    <property type="protein sequence ID" value="MBB3914532.1"/>
    <property type="molecule type" value="Genomic_DNA"/>
</dbReference>
<dbReference type="EMBL" id="RJJU01000004">
    <property type="protein sequence ID" value="RUM14550.1"/>
    <property type="molecule type" value="Genomic_DNA"/>
</dbReference>
<dbReference type="RefSeq" id="WP_097594840.1">
    <property type="nucleotide sequence ID" value="NZ_JACIDG010000004.1"/>
</dbReference>
<keyword evidence="1" id="KW-0472">Membrane</keyword>
<proteinExistence type="predicted"/>
<keyword evidence="4" id="KW-1185">Reference proteome</keyword>
<comment type="caution">
    <text evidence="2">The sequence shown here is derived from an EMBL/GenBank/DDBJ whole genome shotgun (WGS) entry which is preliminary data.</text>
</comment>
<dbReference type="AlphaFoldDB" id="A0A7W6B2V9"/>
<gene>
    <name evidence="3" type="ORF">EFB14_07440</name>
    <name evidence="2" type="ORF">GGQ65_001814</name>
</gene>
<keyword evidence="1" id="KW-1133">Transmembrane helix</keyword>
<reference evidence="2 5" key="2">
    <citation type="submission" date="2020-08" db="EMBL/GenBank/DDBJ databases">
        <title>Genomic Encyclopedia of Type Strains, Phase IV (KMG-IV): sequencing the most valuable type-strain genomes for metagenomic binning, comparative biology and taxonomic classification.</title>
        <authorList>
            <person name="Goeker M."/>
        </authorList>
    </citation>
    <scope>NUCLEOTIDE SEQUENCE [LARGE SCALE GENOMIC DNA]</scope>
    <source>
        <strain evidence="2 5">DSM 19331</strain>
    </source>
</reference>
<evidence type="ECO:0000313" key="3">
    <source>
        <dbReference type="EMBL" id="RUM14550.1"/>
    </source>
</evidence>
<name>A0A7W6B2V9_9HYPH</name>